<dbReference type="InterPro" id="IPR036860">
    <property type="entry name" value="SH2_dom_sf"/>
</dbReference>
<keyword evidence="6" id="KW-1185">Reference proteome</keyword>
<dbReference type="PANTHER" id="PTHR11801">
    <property type="entry name" value="SIGNAL TRANSDUCER AND ACTIVATOR OF TRANSCRIPTION"/>
    <property type="match status" value="1"/>
</dbReference>
<dbReference type="Proteomes" id="UP000015101">
    <property type="component" value="Unassembled WGS sequence"/>
</dbReference>
<evidence type="ECO:0000259" key="3">
    <source>
        <dbReference type="PROSITE" id="PS50001"/>
    </source>
</evidence>
<dbReference type="CTD" id="20207295"/>
<gene>
    <name evidence="5" type="primary">20207295</name>
    <name evidence="4" type="ORF">HELRODRAFT_179435</name>
</gene>
<dbReference type="eggNOG" id="KOG3667">
    <property type="taxonomic scope" value="Eukaryota"/>
</dbReference>
<feature type="domain" description="SH2" evidence="3">
    <location>
        <begin position="33"/>
        <end position="126"/>
    </location>
</feature>
<keyword evidence="1 2" id="KW-0727">SH2 domain</keyword>
<dbReference type="GeneID" id="20207295"/>
<dbReference type="EnsemblMetazoa" id="HelroT179435">
    <property type="protein sequence ID" value="HelroP179435"/>
    <property type="gene ID" value="HelroG179435"/>
</dbReference>
<dbReference type="Pfam" id="PF00017">
    <property type="entry name" value="SH2"/>
    <property type="match status" value="1"/>
</dbReference>
<dbReference type="OrthoDB" id="6140367at2759"/>
<evidence type="ECO:0000256" key="1">
    <source>
        <dbReference type="ARBA" id="ARBA00022999"/>
    </source>
</evidence>
<reference evidence="5" key="3">
    <citation type="submission" date="2015-06" db="UniProtKB">
        <authorList>
            <consortium name="EnsemblMetazoa"/>
        </authorList>
    </citation>
    <scope>IDENTIFICATION</scope>
</reference>
<dbReference type="GO" id="GO:0003700">
    <property type="term" value="F:DNA-binding transcription factor activity"/>
    <property type="evidence" value="ECO:0007669"/>
    <property type="project" value="InterPro"/>
</dbReference>
<sequence length="147" mass="17089">MQKQDKLAGRDFSFWKWFVACLHLIHEHIKPEWQKGLVCGFISREESEKKLLKEKPGTFLLRFSESSMENSQKSGVCGDLAMVLVEVDPADNKKKIFHLKKYLQASYLESQKALNRRLSDVLKMFKVADPSDPDKKRTLLRWSLSCV</sequence>
<evidence type="ECO:0000313" key="6">
    <source>
        <dbReference type="Proteomes" id="UP000015101"/>
    </source>
</evidence>
<dbReference type="InterPro" id="IPR001217">
    <property type="entry name" value="STAT"/>
</dbReference>
<reference evidence="4 6" key="2">
    <citation type="journal article" date="2013" name="Nature">
        <title>Insights into bilaterian evolution from three spiralian genomes.</title>
        <authorList>
            <person name="Simakov O."/>
            <person name="Marletaz F."/>
            <person name="Cho S.J."/>
            <person name="Edsinger-Gonzales E."/>
            <person name="Havlak P."/>
            <person name="Hellsten U."/>
            <person name="Kuo D.H."/>
            <person name="Larsson T."/>
            <person name="Lv J."/>
            <person name="Arendt D."/>
            <person name="Savage R."/>
            <person name="Osoegawa K."/>
            <person name="de Jong P."/>
            <person name="Grimwood J."/>
            <person name="Chapman J.A."/>
            <person name="Shapiro H."/>
            <person name="Aerts A."/>
            <person name="Otillar R.P."/>
            <person name="Terry A.Y."/>
            <person name="Boore J.L."/>
            <person name="Grigoriev I.V."/>
            <person name="Lindberg D.R."/>
            <person name="Seaver E.C."/>
            <person name="Weisblat D.A."/>
            <person name="Putnam N.H."/>
            <person name="Rokhsar D.S."/>
        </authorList>
    </citation>
    <scope>NUCLEOTIDE SEQUENCE</scope>
</reference>
<dbReference type="STRING" id="6412.T1FEP6"/>
<dbReference type="EMBL" id="AMQM01006839">
    <property type="status" value="NOT_ANNOTATED_CDS"/>
    <property type="molecule type" value="Genomic_DNA"/>
</dbReference>
<dbReference type="Gene3D" id="1.10.238.10">
    <property type="entry name" value="EF-hand"/>
    <property type="match status" value="1"/>
</dbReference>
<organism evidence="5 6">
    <name type="scientific">Helobdella robusta</name>
    <name type="common">Californian leech</name>
    <dbReference type="NCBI Taxonomy" id="6412"/>
    <lineage>
        <taxon>Eukaryota</taxon>
        <taxon>Metazoa</taxon>
        <taxon>Spiralia</taxon>
        <taxon>Lophotrochozoa</taxon>
        <taxon>Annelida</taxon>
        <taxon>Clitellata</taxon>
        <taxon>Hirudinea</taxon>
        <taxon>Rhynchobdellida</taxon>
        <taxon>Glossiphoniidae</taxon>
        <taxon>Helobdella</taxon>
    </lineage>
</organism>
<dbReference type="InterPro" id="IPR000980">
    <property type="entry name" value="SH2"/>
</dbReference>
<evidence type="ECO:0000313" key="4">
    <source>
        <dbReference type="EMBL" id="ESN95364.1"/>
    </source>
</evidence>
<dbReference type="SUPFAM" id="SSF55550">
    <property type="entry name" value="SH2 domain"/>
    <property type="match status" value="1"/>
</dbReference>
<proteinExistence type="predicted"/>
<dbReference type="AlphaFoldDB" id="T1FEP6"/>
<evidence type="ECO:0000313" key="5">
    <source>
        <dbReference type="EnsemblMetazoa" id="HelroP179435"/>
    </source>
</evidence>
<dbReference type="HOGENOM" id="CLU_1770100_0_0_1"/>
<dbReference type="GO" id="GO:0007165">
    <property type="term" value="P:signal transduction"/>
    <property type="evidence" value="ECO:0007669"/>
    <property type="project" value="InterPro"/>
</dbReference>
<evidence type="ECO:0000256" key="2">
    <source>
        <dbReference type="PROSITE-ProRule" id="PRU00191"/>
    </source>
</evidence>
<dbReference type="PROSITE" id="PS50001">
    <property type="entry name" value="SH2"/>
    <property type="match status" value="1"/>
</dbReference>
<reference evidence="6" key="1">
    <citation type="submission" date="2012-12" db="EMBL/GenBank/DDBJ databases">
        <authorList>
            <person name="Hellsten U."/>
            <person name="Grimwood J."/>
            <person name="Chapman J.A."/>
            <person name="Shapiro H."/>
            <person name="Aerts A."/>
            <person name="Otillar R.P."/>
            <person name="Terry A.Y."/>
            <person name="Boore J.L."/>
            <person name="Simakov O."/>
            <person name="Marletaz F."/>
            <person name="Cho S.-J."/>
            <person name="Edsinger-Gonzales E."/>
            <person name="Havlak P."/>
            <person name="Kuo D.-H."/>
            <person name="Larsson T."/>
            <person name="Lv J."/>
            <person name="Arendt D."/>
            <person name="Savage R."/>
            <person name="Osoegawa K."/>
            <person name="de Jong P."/>
            <person name="Lindberg D.R."/>
            <person name="Seaver E.C."/>
            <person name="Weisblat D.A."/>
            <person name="Putnam N.H."/>
            <person name="Grigoriev I.V."/>
            <person name="Rokhsar D.S."/>
        </authorList>
    </citation>
    <scope>NUCLEOTIDE SEQUENCE</scope>
</reference>
<protein>
    <recommendedName>
        <fullName evidence="3">SH2 domain-containing protein</fullName>
    </recommendedName>
</protein>
<accession>T1FEP6</accession>
<dbReference type="InParanoid" id="T1FEP6"/>
<dbReference type="EMBL" id="KB097528">
    <property type="protein sequence ID" value="ESN95364.1"/>
    <property type="molecule type" value="Genomic_DNA"/>
</dbReference>
<name>T1FEP6_HELRO</name>
<dbReference type="KEGG" id="hro:HELRODRAFT_179435"/>
<dbReference type="RefSeq" id="XP_009026526.1">
    <property type="nucleotide sequence ID" value="XM_009028278.1"/>
</dbReference>
<dbReference type="Gene3D" id="3.30.505.10">
    <property type="entry name" value="SH2 domain"/>
    <property type="match status" value="1"/>
</dbReference>